<evidence type="ECO:0000313" key="1">
    <source>
        <dbReference type="EMBL" id="HIP75551.1"/>
    </source>
</evidence>
<evidence type="ECO:0000313" key="2">
    <source>
        <dbReference type="Proteomes" id="UP000649326"/>
    </source>
</evidence>
<dbReference type="EMBL" id="DQUG01000219">
    <property type="protein sequence ID" value="HIP75551.1"/>
    <property type="molecule type" value="Genomic_DNA"/>
</dbReference>
<sequence length="113" mass="13006">MRNTKNFLRAMDVFGFKIDRIGLAVDIDDSAEKLMESITGKLSSLKFTGDVFIIPLLIGYHFKHPCVEWKGPTVEDLMLNLLEKQGVLKRIERAINILCIDLKRKLKPKEVIY</sequence>
<dbReference type="Pfam" id="PF11536">
    <property type="entry name" value="DUF3226"/>
    <property type="match status" value="1"/>
</dbReference>
<dbReference type="SUPFAM" id="SSF160945">
    <property type="entry name" value="PH0156-like"/>
    <property type="match status" value="1"/>
</dbReference>
<dbReference type="Proteomes" id="UP000649326">
    <property type="component" value="Unassembled WGS sequence"/>
</dbReference>
<protein>
    <submittedName>
        <fullName evidence="1">DUF3226 domain-containing protein</fullName>
    </submittedName>
</protein>
<dbReference type="AlphaFoldDB" id="A0A832ZCD9"/>
<accession>A0A832ZCD9</accession>
<dbReference type="InterPro" id="IPR024508">
    <property type="entry name" value="DUF3226"/>
</dbReference>
<gene>
    <name evidence="1" type="ORF">EYH13_05430</name>
</gene>
<proteinExistence type="predicted"/>
<organism evidence="1 2">
    <name type="scientific">Thermococcus paralvinellae</name>
    <dbReference type="NCBI Taxonomy" id="582419"/>
    <lineage>
        <taxon>Archaea</taxon>
        <taxon>Methanobacteriati</taxon>
        <taxon>Methanobacteriota</taxon>
        <taxon>Thermococci</taxon>
        <taxon>Thermococcales</taxon>
        <taxon>Thermococcaceae</taxon>
        <taxon>Thermococcus</taxon>
    </lineage>
</organism>
<comment type="caution">
    <text evidence="1">The sequence shown here is derived from an EMBL/GenBank/DDBJ whole genome shotgun (WGS) entry which is preliminary data.</text>
</comment>
<reference evidence="1" key="1">
    <citation type="journal article" date="2020" name="ISME J.">
        <title>Gammaproteobacteria mediating utilization of methyl-, sulfur- and petroleum organic compounds in deep ocean hydrothermal plumes.</title>
        <authorList>
            <person name="Zhou Z."/>
            <person name="Liu Y."/>
            <person name="Pan J."/>
            <person name="Cron B.R."/>
            <person name="Toner B.M."/>
            <person name="Anantharaman K."/>
            <person name="Breier J.A."/>
            <person name="Dick G.J."/>
            <person name="Li M."/>
        </authorList>
    </citation>
    <scope>NUCLEOTIDE SEQUENCE</scope>
    <source>
        <strain evidence="1">SZUA-1451</strain>
    </source>
</reference>
<name>A0A832ZCD9_9EURY</name>